<dbReference type="PANTHER" id="PTHR43201:SF5">
    <property type="entry name" value="MEDIUM-CHAIN ACYL-COA LIGASE ACSF2, MITOCHONDRIAL"/>
    <property type="match status" value="1"/>
</dbReference>
<dbReference type="PANTHER" id="PTHR43201">
    <property type="entry name" value="ACYL-COA SYNTHETASE"/>
    <property type="match status" value="1"/>
</dbReference>
<reference evidence="6" key="1">
    <citation type="journal article" date="2019" name="Int. J. Syst. Evol. Microbiol.">
        <title>The Global Catalogue of Microorganisms (GCM) 10K type strain sequencing project: providing services to taxonomists for standard genome sequencing and annotation.</title>
        <authorList>
            <consortium name="The Broad Institute Genomics Platform"/>
            <consortium name="The Broad Institute Genome Sequencing Center for Infectious Disease"/>
            <person name="Wu L."/>
            <person name="Ma J."/>
        </authorList>
    </citation>
    <scope>NUCLEOTIDE SEQUENCE [LARGE SCALE GENOMIC DNA]</scope>
    <source>
        <strain evidence="6">JCM 17986</strain>
    </source>
</reference>
<dbReference type="Gene3D" id="3.40.50.12780">
    <property type="entry name" value="N-terminal domain of ligase-like"/>
    <property type="match status" value="1"/>
</dbReference>
<feature type="domain" description="AMP-binding enzyme C-terminal" evidence="4">
    <location>
        <begin position="439"/>
        <end position="514"/>
    </location>
</feature>
<dbReference type="Pfam" id="PF13193">
    <property type="entry name" value="AMP-binding_C"/>
    <property type="match status" value="1"/>
</dbReference>
<feature type="domain" description="AMP-dependent synthetase/ligase" evidence="3">
    <location>
        <begin position="27"/>
        <end position="389"/>
    </location>
</feature>
<gene>
    <name evidence="5" type="ORF">GCM10023205_53630</name>
</gene>
<dbReference type="EMBL" id="BAABHS010000020">
    <property type="protein sequence ID" value="GAA4978753.1"/>
    <property type="molecule type" value="Genomic_DNA"/>
</dbReference>
<keyword evidence="6" id="KW-1185">Reference proteome</keyword>
<evidence type="ECO:0000259" key="4">
    <source>
        <dbReference type="Pfam" id="PF13193"/>
    </source>
</evidence>
<dbReference type="RefSeq" id="WP_345678253.1">
    <property type="nucleotide sequence ID" value="NZ_BAABHS010000020.1"/>
</dbReference>
<dbReference type="InterPro" id="IPR025110">
    <property type="entry name" value="AMP-bd_C"/>
</dbReference>
<comment type="similarity">
    <text evidence="1">Belongs to the ATP-dependent AMP-binding enzyme family.</text>
</comment>
<sequence>MTVGTENRGVEVEPPPREGRDLAWLVDARAASAPDKTVLVWVPFHGPRRQWTAREFSEATQACAAGLAARGVRGGQSVLIHLDNCPEFLIAWLACARLGAKAVTSNTRLACEELRHIVTGSRAITVITQPRYLGTVMSAAPHAGLVVSTASDQGKEPESVPPRAVVPFEALLGDGRQGGHGRISPWTPCSVQYTSGTTARPKGVVWTHANALWAAQSGARVLGLHESDVQPIYLPLFHTNALALSYLPMLWAGGTTILLPRFSASRFWDIAAEFRCTTASVTAFVLRALGSGPDPVEHHFRLWAAGAGDQPVAARWGIRLIGWYGSTETVAVCIAGDHARPGAEGAMGTRVDGYDLAVRHADGSAARPGESGRLWVRARPGAGLFQGYLDDPEATAAAFEDGWYDTGDEVTESPDGQFFFRGRAKDMLKVGGENVAAVEIESVISKVDGVDECAVVGAPDVMLDEVPVAFVVSRRPGPRLTAEIHRACDHALADFKRPRDVRFVDDLPKSTLGKVRKSELRLVLKKEVAE</sequence>
<dbReference type="InterPro" id="IPR045851">
    <property type="entry name" value="AMP-bd_C_sf"/>
</dbReference>
<protein>
    <submittedName>
        <fullName evidence="5">ATP-dependent acyl-CoA ligase</fullName>
    </submittedName>
</protein>
<comment type="caution">
    <text evidence="5">The sequence shown here is derived from an EMBL/GenBank/DDBJ whole genome shotgun (WGS) entry which is preliminary data.</text>
</comment>
<dbReference type="InterPro" id="IPR042099">
    <property type="entry name" value="ANL_N_sf"/>
</dbReference>
<dbReference type="Pfam" id="PF00501">
    <property type="entry name" value="AMP-binding"/>
    <property type="match status" value="1"/>
</dbReference>
<evidence type="ECO:0000256" key="1">
    <source>
        <dbReference type="ARBA" id="ARBA00006432"/>
    </source>
</evidence>
<keyword evidence="2 5" id="KW-0436">Ligase</keyword>
<dbReference type="SUPFAM" id="SSF56801">
    <property type="entry name" value="Acetyl-CoA synthetase-like"/>
    <property type="match status" value="1"/>
</dbReference>
<evidence type="ECO:0000256" key="2">
    <source>
        <dbReference type="ARBA" id="ARBA00022598"/>
    </source>
</evidence>
<dbReference type="Proteomes" id="UP001500466">
    <property type="component" value="Unassembled WGS sequence"/>
</dbReference>
<accession>A0ABP9HU27</accession>
<dbReference type="Gene3D" id="3.30.300.30">
    <property type="match status" value="1"/>
</dbReference>
<evidence type="ECO:0000313" key="6">
    <source>
        <dbReference type="Proteomes" id="UP001500466"/>
    </source>
</evidence>
<dbReference type="InterPro" id="IPR000873">
    <property type="entry name" value="AMP-dep_synth/lig_dom"/>
</dbReference>
<dbReference type="GO" id="GO:0016874">
    <property type="term" value="F:ligase activity"/>
    <property type="evidence" value="ECO:0007669"/>
    <property type="project" value="UniProtKB-KW"/>
</dbReference>
<evidence type="ECO:0000313" key="5">
    <source>
        <dbReference type="EMBL" id="GAA4978753.1"/>
    </source>
</evidence>
<evidence type="ECO:0000259" key="3">
    <source>
        <dbReference type="Pfam" id="PF00501"/>
    </source>
</evidence>
<proteinExistence type="inferred from homology"/>
<name>A0ABP9HU27_9ACTN</name>
<organism evidence="5 6">
    <name type="scientific">Yinghuangia aomiensis</name>
    <dbReference type="NCBI Taxonomy" id="676205"/>
    <lineage>
        <taxon>Bacteria</taxon>
        <taxon>Bacillati</taxon>
        <taxon>Actinomycetota</taxon>
        <taxon>Actinomycetes</taxon>
        <taxon>Kitasatosporales</taxon>
        <taxon>Streptomycetaceae</taxon>
        <taxon>Yinghuangia</taxon>
    </lineage>
</organism>